<proteinExistence type="predicted"/>
<keyword evidence="3" id="KW-1185">Reference proteome</keyword>
<protein>
    <submittedName>
        <fullName evidence="2">Uncharacterized protein</fullName>
    </submittedName>
</protein>
<dbReference type="Proteomes" id="UP000054564">
    <property type="component" value="Unassembled WGS sequence"/>
</dbReference>
<evidence type="ECO:0000313" key="3">
    <source>
        <dbReference type="Proteomes" id="UP000054564"/>
    </source>
</evidence>
<accession>A0A0L0UXL0</accession>
<feature type="region of interest" description="Disordered" evidence="1">
    <location>
        <begin position="63"/>
        <end position="82"/>
    </location>
</feature>
<gene>
    <name evidence="2" type="ORF">PSTG_14892</name>
</gene>
<sequence length="118" mass="13344">MQNKLALSGSFFQLLNKAYSTAEPGQRHCSSKDCRTGPEVSPYAAPSRSKQHRQAVFKLMPITLSSRRKQQQPTLSNQLREMRGCATSKLQVKDLHMKGLHTLDKHVTGNNHVNQWKS</sequence>
<comment type="caution">
    <text evidence="2">The sequence shown here is derived from an EMBL/GenBank/DDBJ whole genome shotgun (WGS) entry which is preliminary data.</text>
</comment>
<reference evidence="3" key="1">
    <citation type="submission" date="2014-03" db="EMBL/GenBank/DDBJ databases">
        <title>The Genome Sequence of Puccinia striiformis f. sp. tritici PST-78.</title>
        <authorList>
            <consortium name="The Broad Institute Genome Sequencing Platform"/>
            <person name="Cuomo C."/>
            <person name="Hulbert S."/>
            <person name="Chen X."/>
            <person name="Walker B."/>
            <person name="Young S.K."/>
            <person name="Zeng Q."/>
            <person name="Gargeya S."/>
            <person name="Fitzgerald M."/>
            <person name="Haas B."/>
            <person name="Abouelleil A."/>
            <person name="Alvarado L."/>
            <person name="Arachchi H.M."/>
            <person name="Berlin A.M."/>
            <person name="Chapman S.B."/>
            <person name="Goldberg J."/>
            <person name="Griggs A."/>
            <person name="Gujja S."/>
            <person name="Hansen M."/>
            <person name="Howarth C."/>
            <person name="Imamovic A."/>
            <person name="Larimer J."/>
            <person name="McCowan C."/>
            <person name="Montmayeur A."/>
            <person name="Murphy C."/>
            <person name="Neiman D."/>
            <person name="Pearson M."/>
            <person name="Priest M."/>
            <person name="Roberts A."/>
            <person name="Saif S."/>
            <person name="Shea T."/>
            <person name="Sisk P."/>
            <person name="Sykes S."/>
            <person name="Wortman J."/>
            <person name="Nusbaum C."/>
            <person name="Birren B."/>
        </authorList>
    </citation>
    <scope>NUCLEOTIDE SEQUENCE [LARGE SCALE GENOMIC DNA]</scope>
    <source>
        <strain evidence="3">race PST-78</strain>
    </source>
</reference>
<dbReference type="AlphaFoldDB" id="A0A0L0UXL0"/>
<name>A0A0L0UXL0_9BASI</name>
<evidence type="ECO:0000256" key="1">
    <source>
        <dbReference type="SAM" id="MobiDB-lite"/>
    </source>
</evidence>
<organism evidence="2 3">
    <name type="scientific">Puccinia striiformis f. sp. tritici PST-78</name>
    <dbReference type="NCBI Taxonomy" id="1165861"/>
    <lineage>
        <taxon>Eukaryota</taxon>
        <taxon>Fungi</taxon>
        <taxon>Dikarya</taxon>
        <taxon>Basidiomycota</taxon>
        <taxon>Pucciniomycotina</taxon>
        <taxon>Pucciniomycetes</taxon>
        <taxon>Pucciniales</taxon>
        <taxon>Pucciniaceae</taxon>
        <taxon>Puccinia</taxon>
    </lineage>
</organism>
<feature type="region of interest" description="Disordered" evidence="1">
    <location>
        <begin position="22"/>
        <end position="52"/>
    </location>
</feature>
<dbReference type="EMBL" id="AJIL01000192">
    <property type="protein sequence ID" value="KNE91671.1"/>
    <property type="molecule type" value="Genomic_DNA"/>
</dbReference>
<evidence type="ECO:0000313" key="2">
    <source>
        <dbReference type="EMBL" id="KNE91671.1"/>
    </source>
</evidence>